<dbReference type="InterPro" id="IPR023296">
    <property type="entry name" value="Glyco_hydro_beta-prop_sf"/>
</dbReference>
<dbReference type="SMART" id="SM00640">
    <property type="entry name" value="Glyco_32"/>
    <property type="match status" value="1"/>
</dbReference>
<dbReference type="Gene3D" id="2.60.120.560">
    <property type="entry name" value="Exo-inulinase, domain 1"/>
    <property type="match status" value="1"/>
</dbReference>
<comment type="caution">
    <text evidence="9">The sequence shown here is derived from an EMBL/GenBank/DDBJ whole genome shotgun (WGS) entry which is preliminary data.</text>
</comment>
<evidence type="ECO:0000256" key="6">
    <source>
        <dbReference type="SAM" id="MobiDB-lite"/>
    </source>
</evidence>
<feature type="region of interest" description="Disordered" evidence="6">
    <location>
        <begin position="1"/>
        <end position="32"/>
    </location>
</feature>
<dbReference type="RefSeq" id="WP_344803751.1">
    <property type="nucleotide sequence ID" value="NZ_BAABAB010000014.1"/>
</dbReference>
<name>A0ABP6ZWA0_9ACTN</name>
<comment type="similarity">
    <text evidence="1 5">Belongs to the glycosyl hydrolase 32 family.</text>
</comment>
<evidence type="ECO:0000256" key="5">
    <source>
        <dbReference type="RuleBase" id="RU362110"/>
    </source>
</evidence>
<dbReference type="PANTHER" id="PTHR43101:SF1">
    <property type="entry name" value="BETA-FRUCTOSIDASE"/>
    <property type="match status" value="1"/>
</dbReference>
<dbReference type="InterPro" id="IPR013189">
    <property type="entry name" value="Glyco_hydro_32_C"/>
</dbReference>
<dbReference type="PANTHER" id="PTHR43101">
    <property type="entry name" value="BETA-FRUCTOSIDASE"/>
    <property type="match status" value="1"/>
</dbReference>
<evidence type="ECO:0000256" key="2">
    <source>
        <dbReference type="ARBA" id="ARBA00012758"/>
    </source>
</evidence>
<dbReference type="InterPro" id="IPR018053">
    <property type="entry name" value="Glyco_hydro_32_AS"/>
</dbReference>
<gene>
    <name evidence="9" type="ORF">GCM10022236_18850</name>
</gene>
<evidence type="ECO:0000256" key="1">
    <source>
        <dbReference type="ARBA" id="ARBA00009902"/>
    </source>
</evidence>
<evidence type="ECO:0000259" key="7">
    <source>
        <dbReference type="Pfam" id="PF00251"/>
    </source>
</evidence>
<dbReference type="PROSITE" id="PS00609">
    <property type="entry name" value="GLYCOSYL_HYDROL_F32"/>
    <property type="match status" value="1"/>
</dbReference>
<evidence type="ECO:0000256" key="4">
    <source>
        <dbReference type="ARBA" id="ARBA00023295"/>
    </source>
</evidence>
<keyword evidence="3 5" id="KW-0378">Hydrolase</keyword>
<sequence>MSGPGAQPADPPDHHRPRYHPRPPRGYLNDPNGPIVLDDLVHLYFQSRPTTDMAAPVEWGHLTSEDYVTWRLHRPAMAPVPDGPDRDGCYSGNTVLDDGRIRAFYSGYRTDSPYQSVLTAVSDDGGYSFGPPSQVVPDPAPEEDAIMFRDPFVWKVDDGWQMVVGAGYADGRSAVRHYLSADLHEWTRLDDLAFLAGQDGDGPEVGDAWECPQVLDLAGRSVAIVGTWSRARGVNSVLSLLVGEPTRLSIVDHGTNFYAASALRDGPFGPLLFGWVTEGRPASQWHEAGWAGALSLPRQVWLDDDGSLRSAPLPTTAELRVGPATRASEARVSPQCEIVVPSAGARVRLQFGDEEYLEVICDAEANALIIDRTGASSRADVHGGTVTAPDAFDAAAGRPAARIFVDGSVVEVFTSAGRVLTTRVYPVGAPPWRIAAPDGCTVWALAGELPSAVGSAELVAGGASA</sequence>
<keyword evidence="4 5" id="KW-0326">Glycosidase</keyword>
<evidence type="ECO:0000313" key="10">
    <source>
        <dbReference type="Proteomes" id="UP001501490"/>
    </source>
</evidence>
<dbReference type="SUPFAM" id="SSF75005">
    <property type="entry name" value="Arabinanase/levansucrase/invertase"/>
    <property type="match status" value="1"/>
</dbReference>
<dbReference type="EMBL" id="BAABAB010000014">
    <property type="protein sequence ID" value="GAA3616982.1"/>
    <property type="molecule type" value="Genomic_DNA"/>
</dbReference>
<dbReference type="Pfam" id="PF00251">
    <property type="entry name" value="Glyco_hydro_32N"/>
    <property type="match status" value="1"/>
</dbReference>
<dbReference type="InterPro" id="IPR001362">
    <property type="entry name" value="Glyco_hydro_32"/>
</dbReference>
<accession>A0ABP6ZWA0</accession>
<dbReference type="CDD" id="cd08996">
    <property type="entry name" value="GH32_FFase"/>
    <property type="match status" value="1"/>
</dbReference>
<evidence type="ECO:0000256" key="3">
    <source>
        <dbReference type="ARBA" id="ARBA00022801"/>
    </source>
</evidence>
<feature type="domain" description="Glycosyl hydrolase family 32 N-terminal" evidence="7">
    <location>
        <begin position="20"/>
        <end position="312"/>
    </location>
</feature>
<dbReference type="GO" id="GO:0016787">
    <property type="term" value="F:hydrolase activity"/>
    <property type="evidence" value="ECO:0007669"/>
    <property type="project" value="UniProtKB-KW"/>
</dbReference>
<dbReference type="Proteomes" id="UP001501490">
    <property type="component" value="Unassembled WGS sequence"/>
</dbReference>
<dbReference type="InterPro" id="IPR051214">
    <property type="entry name" value="GH32_Enzymes"/>
</dbReference>
<evidence type="ECO:0000313" key="9">
    <source>
        <dbReference type="EMBL" id="GAA3616982.1"/>
    </source>
</evidence>
<evidence type="ECO:0000259" key="8">
    <source>
        <dbReference type="Pfam" id="PF08244"/>
    </source>
</evidence>
<dbReference type="Gene3D" id="2.115.10.20">
    <property type="entry name" value="Glycosyl hydrolase domain, family 43"/>
    <property type="match status" value="1"/>
</dbReference>
<protein>
    <recommendedName>
        <fullName evidence="2">beta-fructofuranosidase</fullName>
        <ecNumber evidence="2">3.2.1.26</ecNumber>
    </recommendedName>
</protein>
<feature type="domain" description="Glycosyl hydrolase family 32 C-terminal" evidence="8">
    <location>
        <begin position="342"/>
        <end position="427"/>
    </location>
</feature>
<dbReference type="InterPro" id="IPR013148">
    <property type="entry name" value="Glyco_hydro_32_N"/>
</dbReference>
<reference evidence="10" key="1">
    <citation type="journal article" date="2019" name="Int. J. Syst. Evol. Microbiol.">
        <title>The Global Catalogue of Microorganisms (GCM) 10K type strain sequencing project: providing services to taxonomists for standard genome sequencing and annotation.</title>
        <authorList>
            <consortium name="The Broad Institute Genomics Platform"/>
            <consortium name="The Broad Institute Genome Sequencing Center for Infectious Disease"/>
            <person name="Wu L."/>
            <person name="Ma J."/>
        </authorList>
    </citation>
    <scope>NUCLEOTIDE SEQUENCE [LARGE SCALE GENOMIC DNA]</scope>
    <source>
        <strain evidence="10">JCM 16929</strain>
    </source>
</reference>
<dbReference type="EC" id="3.2.1.26" evidence="2"/>
<keyword evidence="10" id="KW-1185">Reference proteome</keyword>
<dbReference type="InterPro" id="IPR013320">
    <property type="entry name" value="ConA-like_dom_sf"/>
</dbReference>
<proteinExistence type="inferred from homology"/>
<dbReference type="SUPFAM" id="SSF49899">
    <property type="entry name" value="Concanavalin A-like lectins/glucanases"/>
    <property type="match status" value="1"/>
</dbReference>
<dbReference type="Pfam" id="PF08244">
    <property type="entry name" value="Glyco_hydro_32C"/>
    <property type="match status" value="1"/>
</dbReference>
<organism evidence="9 10">
    <name type="scientific">Microlunatus ginsengisoli</name>
    <dbReference type="NCBI Taxonomy" id="363863"/>
    <lineage>
        <taxon>Bacteria</taxon>
        <taxon>Bacillati</taxon>
        <taxon>Actinomycetota</taxon>
        <taxon>Actinomycetes</taxon>
        <taxon>Propionibacteriales</taxon>
        <taxon>Propionibacteriaceae</taxon>
        <taxon>Microlunatus</taxon>
    </lineage>
</organism>